<dbReference type="EMBL" id="QZCE01000002">
    <property type="protein sequence ID" value="NEZ64268.1"/>
    <property type="molecule type" value="Genomic_DNA"/>
</dbReference>
<organism evidence="1 2">
    <name type="scientific">Adonisia turfae CCMR0082</name>
    <dbReference type="NCBI Taxonomy" id="2304604"/>
    <lineage>
        <taxon>Bacteria</taxon>
        <taxon>Bacillati</taxon>
        <taxon>Cyanobacteriota</taxon>
        <taxon>Adonisia</taxon>
        <taxon>Adonisia turfae</taxon>
    </lineage>
</organism>
<gene>
    <name evidence="1" type="ORF">D0962_15965</name>
</gene>
<sequence>MPAKMDYGDFTISDVKKQFAVNLIEDQALFTDVQGQNPPQWLSDFLEIRLPLADAIGTEKAKSEFIVAPILSAARELLNRQV</sequence>
<accession>A0A6M0S715</accession>
<reference evidence="1 2" key="1">
    <citation type="journal article" date="2020" name="Microb. Ecol.">
        <title>Ecogenomics of the Marine Benthic Filamentous Cyanobacterium Adonisia.</title>
        <authorList>
            <person name="Walter J.M."/>
            <person name="Coutinho F.H."/>
            <person name="Leomil L."/>
            <person name="Hargreaves P.I."/>
            <person name="Campeao M.E."/>
            <person name="Vieira V.V."/>
            <person name="Silva B.S."/>
            <person name="Fistarol G.O."/>
            <person name="Salomon P.S."/>
            <person name="Sawabe T."/>
            <person name="Mino S."/>
            <person name="Hosokawa M."/>
            <person name="Miyashita H."/>
            <person name="Maruyama F."/>
            <person name="van Verk M.C."/>
            <person name="Dutilh B.E."/>
            <person name="Thompson C.C."/>
            <person name="Thompson F.L."/>
        </authorList>
    </citation>
    <scope>NUCLEOTIDE SEQUENCE [LARGE SCALE GENOMIC DNA]</scope>
    <source>
        <strain evidence="1 2">CCMR0082</strain>
    </source>
</reference>
<evidence type="ECO:0000313" key="2">
    <source>
        <dbReference type="Proteomes" id="UP000473574"/>
    </source>
</evidence>
<name>A0A6M0S715_9CYAN</name>
<dbReference type="RefSeq" id="WP_163664414.1">
    <property type="nucleotide sequence ID" value="NZ_QZCE01000002.1"/>
</dbReference>
<dbReference type="Proteomes" id="UP000473574">
    <property type="component" value="Unassembled WGS sequence"/>
</dbReference>
<dbReference type="AlphaFoldDB" id="A0A6M0S715"/>
<proteinExistence type="predicted"/>
<evidence type="ECO:0000313" key="1">
    <source>
        <dbReference type="EMBL" id="NEZ64268.1"/>
    </source>
</evidence>
<comment type="caution">
    <text evidence="1">The sequence shown here is derived from an EMBL/GenBank/DDBJ whole genome shotgun (WGS) entry which is preliminary data.</text>
</comment>
<protein>
    <submittedName>
        <fullName evidence="1">Uncharacterized protein</fullName>
    </submittedName>
</protein>